<dbReference type="EMBL" id="DVHB01000026">
    <property type="protein sequence ID" value="HIR38988.1"/>
    <property type="molecule type" value="Genomic_DNA"/>
</dbReference>
<comment type="caution">
    <text evidence="5">The sequence shown here is derived from an EMBL/GenBank/DDBJ whole genome shotgun (WGS) entry which is preliminary data.</text>
</comment>
<keyword evidence="5" id="KW-0255">Endonuclease</keyword>
<keyword evidence="3" id="KW-0238">DNA-binding</keyword>
<dbReference type="InterPro" id="IPR052021">
    <property type="entry name" value="Type-I_RS_S_subunit"/>
</dbReference>
<dbReference type="GO" id="GO:0009307">
    <property type="term" value="P:DNA restriction-modification system"/>
    <property type="evidence" value="ECO:0007669"/>
    <property type="project" value="UniProtKB-KW"/>
</dbReference>
<reference evidence="5" key="1">
    <citation type="submission" date="2020-10" db="EMBL/GenBank/DDBJ databases">
        <authorList>
            <person name="Gilroy R."/>
        </authorList>
    </citation>
    <scope>NUCLEOTIDE SEQUENCE</scope>
    <source>
        <strain evidence="5">ChiW25-3613</strain>
    </source>
</reference>
<evidence type="ECO:0000256" key="1">
    <source>
        <dbReference type="ARBA" id="ARBA00010923"/>
    </source>
</evidence>
<accession>A0A9D1DAR3</accession>
<dbReference type="Gene3D" id="3.90.220.20">
    <property type="entry name" value="DNA methylase specificity domains"/>
    <property type="match status" value="2"/>
</dbReference>
<evidence type="ECO:0000259" key="4">
    <source>
        <dbReference type="Pfam" id="PF01420"/>
    </source>
</evidence>
<dbReference type="PANTHER" id="PTHR30408">
    <property type="entry name" value="TYPE-1 RESTRICTION ENZYME ECOKI SPECIFICITY PROTEIN"/>
    <property type="match status" value="1"/>
</dbReference>
<dbReference type="Pfam" id="PF01420">
    <property type="entry name" value="Methylase_S"/>
    <property type="match status" value="1"/>
</dbReference>
<dbReference type="PANTHER" id="PTHR30408:SF12">
    <property type="entry name" value="TYPE I RESTRICTION ENZYME MJAVIII SPECIFICITY SUBUNIT"/>
    <property type="match status" value="1"/>
</dbReference>
<organism evidence="5 6">
    <name type="scientific">Candidatus Coproplasma stercoripullorum</name>
    <dbReference type="NCBI Taxonomy" id="2840751"/>
    <lineage>
        <taxon>Bacteria</taxon>
        <taxon>Bacillati</taxon>
        <taxon>Bacillota</taxon>
        <taxon>Clostridia</taxon>
        <taxon>Eubacteriales</taxon>
        <taxon>Candidatus Coproplasma</taxon>
    </lineage>
</organism>
<sequence>MALSNYKLGELISEVNRYNTDKLYGIDVVRGVSNHKTIMKTKASIDADVIAKFLIIQPDEFVYNPRTTRMGEKVGLAYNDTNCSLLFSFNNIGFKIKDKSQILPQYLYIYFCRNEFDRYARINSWGSATELFTFKEMCDIDIELPPIEVQQKYVDIYQGMVNNQKAYERGLEDLKLVCDGYIEDLRRKLPSEPIGKYLSLSDRRNDIGLGLEAVRGISTSKEFIETKADMEGVGLANYKLVQPNYFAYVGDTSRRGDKISLALNTTNETFLVSSISYVFTTSIDLLAEYLMLFFSRDEFNRYARFNSWGSARESFNFDDMCNVKIPIPAIEVQKSIADIFKVYNTRKRINEQLKAQIKDICPILIKGSIDEARR</sequence>
<feature type="domain" description="Type I restriction modification DNA specificity" evidence="4">
    <location>
        <begin position="268"/>
        <end position="358"/>
    </location>
</feature>
<evidence type="ECO:0000313" key="6">
    <source>
        <dbReference type="Proteomes" id="UP000824179"/>
    </source>
</evidence>
<dbReference type="GO" id="GO:0003677">
    <property type="term" value="F:DNA binding"/>
    <property type="evidence" value="ECO:0007669"/>
    <property type="project" value="UniProtKB-KW"/>
</dbReference>
<dbReference type="SUPFAM" id="SSF116734">
    <property type="entry name" value="DNA methylase specificity domain"/>
    <property type="match status" value="2"/>
</dbReference>
<name>A0A9D1DAR3_9FIRM</name>
<dbReference type="GO" id="GO:0004519">
    <property type="term" value="F:endonuclease activity"/>
    <property type="evidence" value="ECO:0007669"/>
    <property type="project" value="UniProtKB-KW"/>
</dbReference>
<comment type="similarity">
    <text evidence="1">Belongs to the type-I restriction system S methylase family.</text>
</comment>
<evidence type="ECO:0000313" key="5">
    <source>
        <dbReference type="EMBL" id="HIR38988.1"/>
    </source>
</evidence>
<keyword evidence="5" id="KW-0378">Hydrolase</keyword>
<evidence type="ECO:0000256" key="3">
    <source>
        <dbReference type="ARBA" id="ARBA00023125"/>
    </source>
</evidence>
<dbReference type="InterPro" id="IPR044946">
    <property type="entry name" value="Restrct_endonuc_typeI_TRD_sf"/>
</dbReference>
<evidence type="ECO:0000256" key="2">
    <source>
        <dbReference type="ARBA" id="ARBA00022747"/>
    </source>
</evidence>
<gene>
    <name evidence="5" type="ORF">IAB90_01265</name>
</gene>
<keyword evidence="2" id="KW-0680">Restriction system</keyword>
<dbReference type="Proteomes" id="UP000824179">
    <property type="component" value="Unassembled WGS sequence"/>
</dbReference>
<proteinExistence type="inferred from homology"/>
<reference evidence="5" key="2">
    <citation type="journal article" date="2021" name="PeerJ">
        <title>Extensive microbial diversity within the chicken gut microbiome revealed by metagenomics and culture.</title>
        <authorList>
            <person name="Gilroy R."/>
            <person name="Ravi A."/>
            <person name="Getino M."/>
            <person name="Pursley I."/>
            <person name="Horton D.L."/>
            <person name="Alikhan N.F."/>
            <person name="Baker D."/>
            <person name="Gharbi K."/>
            <person name="Hall N."/>
            <person name="Watson M."/>
            <person name="Adriaenssens E.M."/>
            <person name="Foster-Nyarko E."/>
            <person name="Jarju S."/>
            <person name="Secka A."/>
            <person name="Antonio M."/>
            <person name="Oren A."/>
            <person name="Chaudhuri R.R."/>
            <person name="La Ragione R."/>
            <person name="Hildebrand F."/>
            <person name="Pallen M.J."/>
        </authorList>
    </citation>
    <scope>NUCLEOTIDE SEQUENCE</scope>
    <source>
        <strain evidence="5">ChiW25-3613</strain>
    </source>
</reference>
<keyword evidence="5" id="KW-0540">Nuclease</keyword>
<protein>
    <submittedName>
        <fullName evidence="5">Restriction endonuclease subunit S</fullName>
    </submittedName>
</protein>
<dbReference type="AlphaFoldDB" id="A0A9D1DAR3"/>
<dbReference type="InterPro" id="IPR000055">
    <property type="entry name" value="Restrct_endonuc_typeI_TRD"/>
</dbReference>